<accession>A0A2P2L656</accession>
<organism evidence="1">
    <name type="scientific">Rhizophora mucronata</name>
    <name type="common">Asiatic mangrove</name>
    <dbReference type="NCBI Taxonomy" id="61149"/>
    <lineage>
        <taxon>Eukaryota</taxon>
        <taxon>Viridiplantae</taxon>
        <taxon>Streptophyta</taxon>
        <taxon>Embryophyta</taxon>
        <taxon>Tracheophyta</taxon>
        <taxon>Spermatophyta</taxon>
        <taxon>Magnoliopsida</taxon>
        <taxon>eudicotyledons</taxon>
        <taxon>Gunneridae</taxon>
        <taxon>Pentapetalae</taxon>
        <taxon>rosids</taxon>
        <taxon>fabids</taxon>
        <taxon>Malpighiales</taxon>
        <taxon>Rhizophoraceae</taxon>
        <taxon>Rhizophora</taxon>
    </lineage>
</organism>
<sequence length="79" mass="8833">MASGEGRRRRDNLVPLAVLIGRETRIEKMEKPTVRYGHAAQSKKGEDYFLIKMDCQRVPGNAASTFSVFAVNFTFPSIA</sequence>
<protein>
    <submittedName>
        <fullName evidence="1">Protein phosphatase 2C family protein</fullName>
    </submittedName>
</protein>
<dbReference type="AlphaFoldDB" id="A0A2P2L656"/>
<proteinExistence type="predicted"/>
<name>A0A2P2L656_RHIMU</name>
<dbReference type="EMBL" id="GGEC01032947">
    <property type="protein sequence ID" value="MBX13431.1"/>
    <property type="molecule type" value="Transcribed_RNA"/>
</dbReference>
<evidence type="ECO:0000313" key="1">
    <source>
        <dbReference type="EMBL" id="MBX13431.1"/>
    </source>
</evidence>
<reference evidence="1" key="1">
    <citation type="submission" date="2018-02" db="EMBL/GenBank/DDBJ databases">
        <title>Rhizophora mucronata_Transcriptome.</title>
        <authorList>
            <person name="Meera S.P."/>
            <person name="Sreeshan A."/>
            <person name="Augustine A."/>
        </authorList>
    </citation>
    <scope>NUCLEOTIDE SEQUENCE</scope>
    <source>
        <tissue evidence="1">Leaf</tissue>
    </source>
</reference>